<dbReference type="Proteomes" id="UP000322918">
    <property type="component" value="Unassembled WGS sequence"/>
</dbReference>
<reference evidence="2 5" key="2">
    <citation type="submission" date="2019-09" db="EMBL/GenBank/DDBJ databases">
        <title>Pararcticibacter amylolyticus gen. nov., sp. nov., isolated from a rottenly hemp rope, and reclassification of Pedobacter tournemirensis as Pararcticibacter tournemirensis comb. nov.</title>
        <authorList>
            <person name="Cai Y."/>
        </authorList>
    </citation>
    <scope>NUCLEOTIDE SEQUENCE [LARGE SCALE GENOMIC DNA]</scope>
    <source>
        <strain evidence="2 5">TF5-37.2-LB10</strain>
    </source>
</reference>
<dbReference type="EMBL" id="RXOC01000007">
    <property type="protein sequence ID" value="RXF69368.1"/>
    <property type="molecule type" value="Genomic_DNA"/>
</dbReference>
<evidence type="ECO:0000313" key="4">
    <source>
        <dbReference type="Proteomes" id="UP000290848"/>
    </source>
</evidence>
<dbReference type="EMBL" id="VWNE01000019">
    <property type="protein sequence ID" value="KAA8482015.1"/>
    <property type="molecule type" value="Genomic_DNA"/>
</dbReference>
<keyword evidence="1" id="KW-0812">Transmembrane</keyword>
<proteinExistence type="predicted"/>
<comment type="caution">
    <text evidence="3">The sequence shown here is derived from an EMBL/GenBank/DDBJ whole genome shotgun (WGS) entry which is preliminary data.</text>
</comment>
<dbReference type="AlphaFoldDB" id="A0A4Q0M890"/>
<evidence type="ECO:0000256" key="1">
    <source>
        <dbReference type="SAM" id="Phobius"/>
    </source>
</evidence>
<evidence type="ECO:0000313" key="2">
    <source>
        <dbReference type="EMBL" id="KAA8482015.1"/>
    </source>
</evidence>
<keyword evidence="1" id="KW-0472">Membrane</keyword>
<feature type="transmembrane region" description="Helical" evidence="1">
    <location>
        <begin position="93"/>
        <end position="114"/>
    </location>
</feature>
<sequence length="115" mass="13216">MKSIICSLRHEGSMIFLSLVGFLLFPWLCRHIDVTSAPVDPGILSIVLMAVLSFLIFKAITWWVIRIIWPVFAEYSEVYFEEEFTSLLPLQKVLIYLAFYLLLLFGMVLTLAALV</sequence>
<gene>
    <name evidence="3" type="ORF">EKH83_11830</name>
    <name evidence="2" type="ORF">F1649_12800</name>
</gene>
<feature type="transmembrane region" description="Helical" evidence="1">
    <location>
        <begin position="41"/>
        <end position="65"/>
    </location>
</feature>
<keyword evidence="5" id="KW-1185">Reference proteome</keyword>
<evidence type="ECO:0000313" key="3">
    <source>
        <dbReference type="EMBL" id="RXF69368.1"/>
    </source>
</evidence>
<name>A0A4Q0M890_9SPHI</name>
<reference evidence="3 4" key="1">
    <citation type="submission" date="2018-12" db="EMBL/GenBank/DDBJ databases">
        <title>The Draft Genome Sequence of the Soil Bacterium Pedobacter tournemirensis R1.</title>
        <authorList>
            <person name="He J."/>
        </authorList>
    </citation>
    <scope>NUCLEOTIDE SEQUENCE [LARGE SCALE GENOMIC DNA]</scope>
    <source>
        <strain evidence="3 4">R1</strain>
    </source>
</reference>
<dbReference type="RefSeq" id="WP_128769641.1">
    <property type="nucleotide sequence ID" value="NZ_RXOC01000007.1"/>
</dbReference>
<feature type="transmembrane region" description="Helical" evidence="1">
    <location>
        <begin position="12"/>
        <end position="29"/>
    </location>
</feature>
<keyword evidence="1" id="KW-1133">Transmembrane helix</keyword>
<protein>
    <submittedName>
        <fullName evidence="3">Uncharacterized protein</fullName>
    </submittedName>
</protein>
<evidence type="ECO:0000313" key="5">
    <source>
        <dbReference type="Proteomes" id="UP000322918"/>
    </source>
</evidence>
<dbReference type="OrthoDB" id="771476at2"/>
<organism evidence="3 4">
    <name type="scientific">Arcticibacter tournemirensis</name>
    <dbReference type="NCBI Taxonomy" id="699437"/>
    <lineage>
        <taxon>Bacteria</taxon>
        <taxon>Pseudomonadati</taxon>
        <taxon>Bacteroidota</taxon>
        <taxon>Sphingobacteriia</taxon>
        <taxon>Sphingobacteriales</taxon>
        <taxon>Sphingobacteriaceae</taxon>
        <taxon>Arcticibacter</taxon>
    </lineage>
</organism>
<dbReference type="Proteomes" id="UP000290848">
    <property type="component" value="Unassembled WGS sequence"/>
</dbReference>
<accession>A0A4Q0M890</accession>